<dbReference type="Proteomes" id="UP001068021">
    <property type="component" value="Unassembled WGS sequence"/>
</dbReference>
<dbReference type="InterPro" id="IPR036366">
    <property type="entry name" value="PGBDSf"/>
</dbReference>
<comment type="caution">
    <text evidence="3">The sequence shown here is derived from an EMBL/GenBank/DDBJ whole genome shotgun (WGS) entry which is preliminary data.</text>
</comment>
<gene>
    <name evidence="3" type="ORF">O3H54_08385</name>
</gene>
<feature type="compositionally biased region" description="Low complexity" evidence="1">
    <location>
        <begin position="122"/>
        <end position="166"/>
    </location>
</feature>
<feature type="region of interest" description="Disordered" evidence="1">
    <location>
        <begin position="111"/>
        <end position="166"/>
    </location>
</feature>
<dbReference type="RefSeq" id="WP_169740455.1">
    <property type="nucleotide sequence ID" value="NZ_JAPVER010000020.1"/>
</dbReference>
<proteinExistence type="predicted"/>
<accession>A0A9E4ZWZ9</accession>
<dbReference type="AlphaFoldDB" id="A0A9E4ZWZ9"/>
<dbReference type="InterPro" id="IPR002477">
    <property type="entry name" value="Peptidoglycan-bd-like"/>
</dbReference>
<evidence type="ECO:0000256" key="1">
    <source>
        <dbReference type="SAM" id="MobiDB-lite"/>
    </source>
</evidence>
<dbReference type="InterPro" id="IPR036365">
    <property type="entry name" value="PGBD-like_sf"/>
</dbReference>
<dbReference type="EMBL" id="JAPVER010000020">
    <property type="protein sequence ID" value="MCZ3365897.1"/>
    <property type="molecule type" value="Genomic_DNA"/>
</dbReference>
<sequence length="276" mass="29301">MFSTLPFAAATEIQNTTFNVTQSSSVNAVTEKGLKIGANGTYVVELQKWLKEQGYYTGDVDGSFGPYTELAVKYFQNDSSIIVDGWVANQTTCAMEDINGVNIFEEAFGTSTSSSNVKSTDKTNVTKSSTTTTKSSVNKTSSTTTSVTKKETTSTTKKQSTSTAKKTSTTSSASLSAILASGAKYGYSHSASTAAGMVAIGSGDCWAMSEYLYGKLSAAGIHSRIVQYSTAYSARHRSVQLYQNGAWVDVPYSSYGYSTMFKATSSKPGMTVLASC</sequence>
<dbReference type="Gene3D" id="1.10.101.10">
    <property type="entry name" value="PGBD-like superfamily/PGBD"/>
    <property type="match status" value="1"/>
</dbReference>
<dbReference type="SUPFAM" id="SSF47090">
    <property type="entry name" value="PGBD-like"/>
    <property type="match status" value="1"/>
</dbReference>
<organism evidence="3 4">
    <name type="scientific">Methanobacterium veterum</name>
    <dbReference type="NCBI Taxonomy" id="408577"/>
    <lineage>
        <taxon>Archaea</taxon>
        <taxon>Methanobacteriati</taxon>
        <taxon>Methanobacteriota</taxon>
        <taxon>Methanomada group</taxon>
        <taxon>Methanobacteria</taxon>
        <taxon>Methanobacteriales</taxon>
        <taxon>Methanobacteriaceae</taxon>
        <taxon>Methanobacterium</taxon>
    </lineage>
</organism>
<reference evidence="3" key="1">
    <citation type="submission" date="2022-12" db="EMBL/GenBank/DDBJ databases">
        <title>Reclassification of two methanogenic archaea species isolated from the Kolyma lowland permafrost.</title>
        <authorList>
            <person name="Trubitsyn V.E."/>
            <person name="Rivkina E.M."/>
            <person name="Shcherbakova V.A."/>
        </authorList>
    </citation>
    <scope>NUCLEOTIDE SEQUENCE</scope>
    <source>
        <strain evidence="3">M2</strain>
    </source>
</reference>
<name>A0A9E4ZWZ9_9EURY</name>
<dbReference type="Pfam" id="PF01471">
    <property type="entry name" value="PG_binding_1"/>
    <property type="match status" value="1"/>
</dbReference>
<feature type="domain" description="Peptidoglycan binding-like" evidence="2">
    <location>
        <begin position="40"/>
        <end position="91"/>
    </location>
</feature>
<keyword evidence="4" id="KW-1185">Reference proteome</keyword>
<evidence type="ECO:0000259" key="2">
    <source>
        <dbReference type="Pfam" id="PF01471"/>
    </source>
</evidence>
<protein>
    <submittedName>
        <fullName evidence="3">Peptidoglycan-binding domain-containing protein</fullName>
    </submittedName>
</protein>
<evidence type="ECO:0000313" key="3">
    <source>
        <dbReference type="EMBL" id="MCZ3365897.1"/>
    </source>
</evidence>
<evidence type="ECO:0000313" key="4">
    <source>
        <dbReference type="Proteomes" id="UP001068021"/>
    </source>
</evidence>